<keyword evidence="6" id="KW-0732">Signal</keyword>
<dbReference type="Proteomes" id="UP000766486">
    <property type="component" value="Unassembled WGS sequence"/>
</dbReference>
<dbReference type="InterPro" id="IPR036318">
    <property type="entry name" value="FAD-bd_PCMH-like_sf"/>
</dbReference>
<keyword evidence="4" id="KW-0274">FAD</keyword>
<sequence length="152" mass="16156">MELLIYALASLALRAYAEPVSPAEVKLYFEENLSQGSEAYLPEDSGYAEKIIPRWNSLGPPKYVVAVKPATAVDVLQVIEYASNQSIPFLGTGGGHGYTITTSGVANAVDIDLGLFTSVTVDALKNTLTIGGAVTFGEILDPLYEAGKEIRS</sequence>
<organism evidence="8 9">
    <name type="scientific">Bionectria ochroleuca</name>
    <name type="common">Gliocladium roseum</name>
    <dbReference type="NCBI Taxonomy" id="29856"/>
    <lineage>
        <taxon>Eukaryota</taxon>
        <taxon>Fungi</taxon>
        <taxon>Dikarya</taxon>
        <taxon>Ascomycota</taxon>
        <taxon>Pezizomycotina</taxon>
        <taxon>Sordariomycetes</taxon>
        <taxon>Hypocreomycetidae</taxon>
        <taxon>Hypocreales</taxon>
        <taxon>Bionectriaceae</taxon>
        <taxon>Clonostachys</taxon>
    </lineage>
</organism>
<dbReference type="InterPro" id="IPR006094">
    <property type="entry name" value="Oxid_FAD_bind_N"/>
</dbReference>
<dbReference type="SUPFAM" id="SSF56176">
    <property type="entry name" value="FAD-binding/transporter-associated domain-like"/>
    <property type="match status" value="1"/>
</dbReference>
<keyword evidence="9" id="KW-1185">Reference proteome</keyword>
<comment type="cofactor">
    <cofactor evidence="1">
        <name>FAD</name>
        <dbReference type="ChEBI" id="CHEBI:57692"/>
    </cofactor>
</comment>
<evidence type="ECO:0000256" key="5">
    <source>
        <dbReference type="ARBA" id="ARBA00023002"/>
    </source>
</evidence>
<accession>A0ABY6UFJ8</accession>
<feature type="domain" description="FAD-binding PCMH-type" evidence="7">
    <location>
        <begin position="57"/>
        <end position="152"/>
    </location>
</feature>
<keyword evidence="5" id="KW-0560">Oxidoreductase</keyword>
<evidence type="ECO:0000259" key="7">
    <source>
        <dbReference type="PROSITE" id="PS51387"/>
    </source>
</evidence>
<dbReference type="Gene3D" id="3.30.465.10">
    <property type="match status" value="1"/>
</dbReference>
<dbReference type="PANTHER" id="PTHR42973:SF9">
    <property type="entry name" value="FAD-BINDING PCMH-TYPE DOMAIN-CONTAINING PROTEIN-RELATED"/>
    <property type="match status" value="1"/>
</dbReference>
<feature type="signal peptide" evidence="6">
    <location>
        <begin position="1"/>
        <end position="17"/>
    </location>
</feature>
<dbReference type="InterPro" id="IPR016166">
    <property type="entry name" value="FAD-bd_PCMH"/>
</dbReference>
<feature type="chain" id="PRO_5046447605" description="FAD-binding PCMH-type domain-containing protein" evidence="6">
    <location>
        <begin position="18"/>
        <end position="152"/>
    </location>
</feature>
<dbReference type="PROSITE" id="PS51387">
    <property type="entry name" value="FAD_PCMH"/>
    <property type="match status" value="1"/>
</dbReference>
<keyword evidence="3" id="KW-0285">Flavoprotein</keyword>
<comment type="caution">
    <text evidence="8">The sequence shown here is derived from an EMBL/GenBank/DDBJ whole genome shotgun (WGS) entry which is preliminary data.</text>
</comment>
<name>A0ABY6UFJ8_BIOOC</name>
<evidence type="ECO:0000256" key="1">
    <source>
        <dbReference type="ARBA" id="ARBA00001974"/>
    </source>
</evidence>
<evidence type="ECO:0000313" key="8">
    <source>
        <dbReference type="EMBL" id="VUC29971.1"/>
    </source>
</evidence>
<reference evidence="8 9" key="1">
    <citation type="submission" date="2019-06" db="EMBL/GenBank/DDBJ databases">
        <authorList>
            <person name="Broberg M."/>
        </authorList>
    </citation>
    <scope>NUCLEOTIDE SEQUENCE [LARGE SCALE GENOMIC DNA]</scope>
</reference>
<protein>
    <recommendedName>
        <fullName evidence="7">FAD-binding PCMH-type domain-containing protein</fullName>
    </recommendedName>
</protein>
<dbReference type="Pfam" id="PF01565">
    <property type="entry name" value="FAD_binding_4"/>
    <property type="match status" value="1"/>
</dbReference>
<comment type="similarity">
    <text evidence="2">Belongs to the oxygen-dependent FAD-linked oxidoreductase family.</text>
</comment>
<evidence type="ECO:0000256" key="3">
    <source>
        <dbReference type="ARBA" id="ARBA00022630"/>
    </source>
</evidence>
<dbReference type="InterPro" id="IPR050416">
    <property type="entry name" value="FAD-linked_Oxidoreductase"/>
</dbReference>
<dbReference type="InterPro" id="IPR016169">
    <property type="entry name" value="FAD-bd_PCMH_sub2"/>
</dbReference>
<evidence type="ECO:0000256" key="4">
    <source>
        <dbReference type="ARBA" id="ARBA00022827"/>
    </source>
</evidence>
<dbReference type="PANTHER" id="PTHR42973">
    <property type="entry name" value="BINDING OXIDOREDUCTASE, PUTATIVE (AFU_ORTHOLOGUE AFUA_1G17690)-RELATED"/>
    <property type="match status" value="1"/>
</dbReference>
<evidence type="ECO:0000256" key="6">
    <source>
        <dbReference type="SAM" id="SignalP"/>
    </source>
</evidence>
<proteinExistence type="inferred from homology"/>
<dbReference type="EMBL" id="CABFNS010000812">
    <property type="protein sequence ID" value="VUC29971.1"/>
    <property type="molecule type" value="Genomic_DNA"/>
</dbReference>
<evidence type="ECO:0000256" key="2">
    <source>
        <dbReference type="ARBA" id="ARBA00005466"/>
    </source>
</evidence>
<evidence type="ECO:0000313" key="9">
    <source>
        <dbReference type="Proteomes" id="UP000766486"/>
    </source>
</evidence>
<gene>
    <name evidence="8" type="ORF">CLO192961_LOCUS273294</name>
</gene>